<dbReference type="EMBL" id="MEUA01000026">
    <property type="protein sequence ID" value="OGC15088.1"/>
    <property type="molecule type" value="Genomic_DNA"/>
</dbReference>
<proteinExistence type="predicted"/>
<protein>
    <submittedName>
        <fullName evidence="1">Uncharacterized protein</fullName>
    </submittedName>
</protein>
<evidence type="ECO:0000313" key="1">
    <source>
        <dbReference type="EMBL" id="OGC15088.1"/>
    </source>
</evidence>
<comment type="caution">
    <text evidence="1">The sequence shown here is derived from an EMBL/GenBank/DDBJ whole genome shotgun (WGS) entry which is preliminary data.</text>
</comment>
<reference evidence="1 2" key="1">
    <citation type="journal article" date="2016" name="Nat. Commun.">
        <title>Thousands of microbial genomes shed light on interconnected biogeochemical processes in an aquifer system.</title>
        <authorList>
            <person name="Anantharaman K."/>
            <person name="Brown C.T."/>
            <person name="Hug L.A."/>
            <person name="Sharon I."/>
            <person name="Castelle C.J."/>
            <person name="Probst A.J."/>
            <person name="Thomas B.C."/>
            <person name="Singh A."/>
            <person name="Wilkins M.J."/>
            <person name="Karaoz U."/>
            <person name="Brodie E.L."/>
            <person name="Williams K.H."/>
            <person name="Hubbard S.S."/>
            <person name="Banfield J.F."/>
        </authorList>
    </citation>
    <scope>NUCLEOTIDE SEQUENCE [LARGE SCALE GENOMIC DNA]</scope>
</reference>
<name>A0A1F4S3T2_UNCSA</name>
<evidence type="ECO:0000313" key="2">
    <source>
        <dbReference type="Proteomes" id="UP000177905"/>
    </source>
</evidence>
<dbReference type="AlphaFoldDB" id="A0A1F4S3T2"/>
<gene>
    <name evidence="1" type="ORF">A2290_09310</name>
</gene>
<accession>A0A1F4S3T2</accession>
<dbReference type="Proteomes" id="UP000177905">
    <property type="component" value="Unassembled WGS sequence"/>
</dbReference>
<sequence length="465" mass="53762">MFNKKVISFTLQDLPKKKVTAEILFQKLLALKDSLATDEMEAFIKMAKDFGFPIVASRFPAVVKDGRFENLLWSLVEQERDLLRRGYDAALFAAQVVSPGGKKVSPPAERALTREEKLAILERAQLQNRISYGDVCGGGHHSWPEYIKRVGFFTGKIVRDGEIWTPDGLFRKEMFSEEDYSILLDLNLFDDKGSVNMTKLGEYARNFEDFKLDVRLGILSRSGAGAAYAKAMETRMQGLNGALMKIVLCRFLDKPLWLNHCDMTSAYNAFSNTFLTNSVYRDKFDQESVRNMVYPFYLAYESYYARPNPIDFECVYKSNQLRKFFESLRHMSGRSFTRINTFDAKVFSERERLCLNLADRIDSNRENNSINIYSFTGRYEDFEKSILFVSGSLNGANPPDFVRLLYNKVMKIMACEVLGIPLYLSYEDMQYRREEIDVYKKEFGEDYFQKFVSSVTSDMWDVVVC</sequence>
<organism evidence="1 2">
    <name type="scientific">candidate division WOR-1 bacterium RIFOXYB2_FULL_36_35</name>
    <dbReference type="NCBI Taxonomy" id="1802578"/>
    <lineage>
        <taxon>Bacteria</taxon>
        <taxon>Bacillati</taxon>
        <taxon>Saganbacteria</taxon>
    </lineage>
</organism>